<sequence length="594" mass="65443">MASGKKGNKDCKPPDFDPLGNDDLAPSGLVACSCLDCRKQAGSARACAGTAHAKEEHVKVDTRRSEEAAAMRRAEEAVQAKKRCLIIGAGSSGVAAIQQALAAGLEPVAYEARAGIGGAWRFDADPGSCEVEFDEQGWARLSSPSERNHQGVPPPSPMYSSLRTNVPTGLFCSHSDVQSYLESFSAPLLPHIRFNSRVTRLRHSLPSDEGGQQRRWYAEIASKGKVEKEQFDCVMISNGHYSVPYVPWVEGLSSWKGELSHARWYRDAKAFENKVRRRFTSSFVPFPVCPLTFGVLQTVLVIGNSASGYDVTRELAMSIHSRRESGTDPTALPKIYQSARSPPVLGIPFDAADAPEWAKEIAVFPPVRKVEGKVIEFEDSRTLEDVDTIIYCTGYYYSFPFCYPTDAPFSEHPLTRPPPTPSNLTNTKLPPAPVRGGLRVHNLDDRFLFYLPDPSLAFLCLPYLVIPFPLAQLQARLAALHFASSPRLPRPLTFTRGTPEDEPESRAPVVLGHPKQYDLHDRMLRECGDIPEHEEEGEREGERAAVTNGAEEAPEEENATDAFGGERTVYGETSQAERDLRLGAKALRRAVLGY</sequence>
<evidence type="ECO:0000256" key="6">
    <source>
        <dbReference type="SAM" id="MobiDB-lite"/>
    </source>
</evidence>
<feature type="region of interest" description="Disordered" evidence="6">
    <location>
        <begin position="531"/>
        <end position="576"/>
    </location>
</feature>
<dbReference type="Proteomes" id="UP000243876">
    <property type="component" value="Unassembled WGS sequence"/>
</dbReference>
<dbReference type="PROSITE" id="PS51257">
    <property type="entry name" value="PROKAR_LIPOPROTEIN"/>
    <property type="match status" value="1"/>
</dbReference>
<proteinExistence type="inferred from homology"/>
<dbReference type="InterPro" id="IPR050346">
    <property type="entry name" value="FMO-like"/>
</dbReference>
<evidence type="ECO:0000256" key="4">
    <source>
        <dbReference type="ARBA" id="ARBA00022857"/>
    </source>
</evidence>
<dbReference type="InterPro" id="IPR020946">
    <property type="entry name" value="Flavin_mOase-like"/>
</dbReference>
<dbReference type="SUPFAM" id="SSF51905">
    <property type="entry name" value="FAD/NAD(P)-binding domain"/>
    <property type="match status" value="1"/>
</dbReference>
<name>A0A0D6EK08_SPOSA</name>
<keyword evidence="4" id="KW-0521">NADP</keyword>
<evidence type="ECO:0000256" key="3">
    <source>
        <dbReference type="ARBA" id="ARBA00022827"/>
    </source>
</evidence>
<organism evidence="7 8">
    <name type="scientific">Sporidiobolus salmonicolor</name>
    <name type="common">Yeast-like fungus</name>
    <name type="synonym">Sporobolomyces salmonicolor</name>
    <dbReference type="NCBI Taxonomy" id="5005"/>
    <lineage>
        <taxon>Eukaryota</taxon>
        <taxon>Fungi</taxon>
        <taxon>Dikarya</taxon>
        <taxon>Basidiomycota</taxon>
        <taxon>Pucciniomycotina</taxon>
        <taxon>Microbotryomycetes</taxon>
        <taxon>Sporidiobolales</taxon>
        <taxon>Sporidiobolaceae</taxon>
        <taxon>Sporobolomyces</taxon>
    </lineage>
</organism>
<dbReference type="GO" id="GO:0050661">
    <property type="term" value="F:NADP binding"/>
    <property type="evidence" value="ECO:0007669"/>
    <property type="project" value="InterPro"/>
</dbReference>
<gene>
    <name evidence="7" type="primary">SPOSA6832_01536</name>
</gene>
<dbReference type="OrthoDB" id="66881at2759"/>
<dbReference type="GO" id="GO:0004499">
    <property type="term" value="F:N,N-dimethylaniline monooxygenase activity"/>
    <property type="evidence" value="ECO:0007669"/>
    <property type="project" value="InterPro"/>
</dbReference>
<reference evidence="8" key="1">
    <citation type="submission" date="2015-02" db="EMBL/GenBank/DDBJ databases">
        <authorList>
            <person name="Gon?alves P."/>
        </authorList>
    </citation>
    <scope>NUCLEOTIDE SEQUENCE [LARGE SCALE GENOMIC DNA]</scope>
</reference>
<comment type="similarity">
    <text evidence="1">Belongs to the FMO family.</text>
</comment>
<dbReference type="AlphaFoldDB" id="A0A0D6EK08"/>
<evidence type="ECO:0000256" key="5">
    <source>
        <dbReference type="ARBA" id="ARBA00023002"/>
    </source>
</evidence>
<dbReference type="Gene3D" id="3.50.50.60">
    <property type="entry name" value="FAD/NAD(P)-binding domain"/>
    <property type="match status" value="2"/>
</dbReference>
<dbReference type="InterPro" id="IPR036188">
    <property type="entry name" value="FAD/NAD-bd_sf"/>
</dbReference>
<evidence type="ECO:0000256" key="2">
    <source>
        <dbReference type="ARBA" id="ARBA00022630"/>
    </source>
</evidence>
<accession>A0A0D6EK08</accession>
<evidence type="ECO:0000313" key="8">
    <source>
        <dbReference type="Proteomes" id="UP000243876"/>
    </source>
</evidence>
<dbReference type="InterPro" id="IPR000960">
    <property type="entry name" value="Flavin_mOase"/>
</dbReference>
<dbReference type="PRINTS" id="PR00370">
    <property type="entry name" value="FMOXYGENASE"/>
</dbReference>
<keyword evidence="3" id="KW-0274">FAD</keyword>
<dbReference type="GO" id="GO:0050660">
    <property type="term" value="F:flavin adenine dinucleotide binding"/>
    <property type="evidence" value="ECO:0007669"/>
    <property type="project" value="InterPro"/>
</dbReference>
<evidence type="ECO:0000256" key="1">
    <source>
        <dbReference type="ARBA" id="ARBA00009183"/>
    </source>
</evidence>
<keyword evidence="5" id="KW-0560">Oxidoreductase</keyword>
<dbReference type="EMBL" id="CENE01000004">
    <property type="protein sequence ID" value="CEQ39965.1"/>
    <property type="molecule type" value="Genomic_DNA"/>
</dbReference>
<dbReference type="Pfam" id="PF00743">
    <property type="entry name" value="FMO-like"/>
    <property type="match status" value="1"/>
</dbReference>
<keyword evidence="2" id="KW-0285">Flavoprotein</keyword>
<protein>
    <submittedName>
        <fullName evidence="7">SPOSA6832_01536-mRNA-1:cds</fullName>
    </submittedName>
</protein>
<dbReference type="PANTHER" id="PTHR23023">
    <property type="entry name" value="DIMETHYLANILINE MONOOXYGENASE"/>
    <property type="match status" value="1"/>
</dbReference>
<evidence type="ECO:0000313" key="7">
    <source>
        <dbReference type="EMBL" id="CEQ39965.1"/>
    </source>
</evidence>
<keyword evidence="8" id="KW-1185">Reference proteome</keyword>